<proteinExistence type="predicted"/>
<reference evidence="1 2" key="1">
    <citation type="journal article" date="2013" name="Genome Announc.">
        <title>Draft genome sequence of the moderately halophilic gammaproteobacterium Halomonas anticariensis FP35.</title>
        <authorList>
            <person name="Tahrioui A."/>
            <person name="Quesada E."/>
            <person name="Llamas I."/>
        </authorList>
    </citation>
    <scope>NUCLEOTIDE SEQUENCE [LARGE SCALE GENOMIC DNA]</scope>
    <source>
        <strain evidence="2">DSM 16096 / CECT 5854 / LMG 22089 / FP35</strain>
    </source>
</reference>
<dbReference type="PATRIC" id="fig|1121939.11.peg.4099"/>
<name>S2KYY2_LITA3</name>
<dbReference type="eggNOG" id="COG1525">
    <property type="taxonomic scope" value="Bacteria"/>
</dbReference>
<evidence type="ECO:0000313" key="1">
    <source>
        <dbReference type="EMBL" id="EPC00619.1"/>
    </source>
</evidence>
<protein>
    <recommendedName>
        <fullName evidence="3">Nuclease</fullName>
    </recommendedName>
</protein>
<evidence type="ECO:0008006" key="3">
    <source>
        <dbReference type="Google" id="ProtNLM"/>
    </source>
</evidence>
<comment type="caution">
    <text evidence="1">The sequence shown here is derived from an EMBL/GenBank/DDBJ whole genome shotgun (WGS) entry which is preliminary data.</text>
</comment>
<dbReference type="Proteomes" id="UP000014463">
    <property type="component" value="Unassembled WGS sequence"/>
</dbReference>
<sequence length="299" mass="34414">MSEQTQILWTPAGVNLPSLGSRALVDVSDGDTPNIRMPIRMLYIDTPEVTARSTERAAEIDNNFVELAEWIRSGVAPVEEAFGEYLVPKLESGNAGTLHFSQGKHASEFHKDIVEKRLSRPGSERKRNLFIRGAESSFDGYGRLLAYVAPSYSKKERDEMSRRERATFNLDLIESGWAAPFIIFPNIPGELDLPLFLEMAVGAMKEKRGQYHDPLSLPGYEYRMCEKLYSITKKLVDGESIPYREQLRWRSRYCADMRNRKLFDPEDYFEIPEPYRLWVWPDDVQRAISMLNLVPSSRH</sequence>
<dbReference type="OrthoDB" id="6204818at2"/>
<organism evidence="1 2">
    <name type="scientific">Litchfieldella anticariensis (strain DSM 16096 / CECT 5854 / CIP 108499 / LMG 22089 / FP35)</name>
    <name type="common">Halomonas anticariensis</name>
    <dbReference type="NCBI Taxonomy" id="1121939"/>
    <lineage>
        <taxon>Bacteria</taxon>
        <taxon>Pseudomonadati</taxon>
        <taxon>Pseudomonadota</taxon>
        <taxon>Gammaproteobacteria</taxon>
        <taxon>Oceanospirillales</taxon>
        <taxon>Halomonadaceae</taxon>
        <taxon>Litchfieldella</taxon>
    </lineage>
</organism>
<dbReference type="STRING" id="1121939.L861_06675"/>
<gene>
    <name evidence="1" type="ORF">L861_06675</name>
</gene>
<dbReference type="InterPro" id="IPR035437">
    <property type="entry name" value="SNase_OB-fold_sf"/>
</dbReference>
<dbReference type="RefSeq" id="WP_016418608.1">
    <property type="nucleotide sequence ID" value="NZ_AUAB01000035.1"/>
</dbReference>
<dbReference type="SUPFAM" id="SSF50199">
    <property type="entry name" value="Staphylococcal nuclease"/>
    <property type="match status" value="1"/>
</dbReference>
<dbReference type="EMBL" id="ASTJ01000040">
    <property type="protein sequence ID" value="EPC00619.1"/>
    <property type="molecule type" value="Genomic_DNA"/>
</dbReference>
<evidence type="ECO:0000313" key="2">
    <source>
        <dbReference type="Proteomes" id="UP000014463"/>
    </source>
</evidence>
<keyword evidence="2" id="KW-1185">Reference proteome</keyword>
<dbReference type="AlphaFoldDB" id="S2KYY2"/>
<dbReference type="Gene3D" id="2.40.50.90">
    <property type="match status" value="1"/>
</dbReference>
<accession>S2KYY2</accession>